<sequence length="135" mass="15002">MQGIEMVKVQEEALDIVLGIVRDIVQVTEAFIVQDIVQVTGQIQDIVQVTGQSSVHSAGYGAKFRRYEELVHNKVISGFRALRSSRSGHHWRGSNPRQKGPCRSQGGFTIHRATNATGFGYGRFSNAFESHDEKT</sequence>
<keyword evidence="3" id="KW-1185">Reference proteome</keyword>
<proteinExistence type="predicted"/>
<evidence type="ECO:0000256" key="1">
    <source>
        <dbReference type="SAM" id="MobiDB-lite"/>
    </source>
</evidence>
<dbReference type="Proteomes" id="UP000735302">
    <property type="component" value="Unassembled WGS sequence"/>
</dbReference>
<reference evidence="2 3" key="1">
    <citation type="journal article" date="2021" name="Elife">
        <title>Chloroplast acquisition without the gene transfer in kleptoplastic sea slugs, Plakobranchus ocellatus.</title>
        <authorList>
            <person name="Maeda T."/>
            <person name="Takahashi S."/>
            <person name="Yoshida T."/>
            <person name="Shimamura S."/>
            <person name="Takaki Y."/>
            <person name="Nagai Y."/>
            <person name="Toyoda A."/>
            <person name="Suzuki Y."/>
            <person name="Arimoto A."/>
            <person name="Ishii H."/>
            <person name="Satoh N."/>
            <person name="Nishiyama T."/>
            <person name="Hasebe M."/>
            <person name="Maruyama T."/>
            <person name="Minagawa J."/>
            <person name="Obokata J."/>
            <person name="Shigenobu S."/>
        </authorList>
    </citation>
    <scope>NUCLEOTIDE SEQUENCE [LARGE SCALE GENOMIC DNA]</scope>
</reference>
<evidence type="ECO:0000313" key="3">
    <source>
        <dbReference type="Proteomes" id="UP000735302"/>
    </source>
</evidence>
<comment type="caution">
    <text evidence="2">The sequence shown here is derived from an EMBL/GenBank/DDBJ whole genome shotgun (WGS) entry which is preliminary data.</text>
</comment>
<dbReference type="AlphaFoldDB" id="A0AAV4BHU9"/>
<name>A0AAV4BHU9_9GAST</name>
<dbReference type="EMBL" id="BLXT01005078">
    <property type="protein sequence ID" value="GFO19669.1"/>
    <property type="molecule type" value="Genomic_DNA"/>
</dbReference>
<gene>
    <name evidence="2" type="ORF">PoB_004617400</name>
</gene>
<feature type="region of interest" description="Disordered" evidence="1">
    <location>
        <begin position="86"/>
        <end position="107"/>
    </location>
</feature>
<evidence type="ECO:0000313" key="2">
    <source>
        <dbReference type="EMBL" id="GFO19669.1"/>
    </source>
</evidence>
<accession>A0AAV4BHU9</accession>
<organism evidence="2 3">
    <name type="scientific">Plakobranchus ocellatus</name>
    <dbReference type="NCBI Taxonomy" id="259542"/>
    <lineage>
        <taxon>Eukaryota</taxon>
        <taxon>Metazoa</taxon>
        <taxon>Spiralia</taxon>
        <taxon>Lophotrochozoa</taxon>
        <taxon>Mollusca</taxon>
        <taxon>Gastropoda</taxon>
        <taxon>Heterobranchia</taxon>
        <taxon>Euthyneura</taxon>
        <taxon>Panpulmonata</taxon>
        <taxon>Sacoglossa</taxon>
        <taxon>Placobranchoidea</taxon>
        <taxon>Plakobranchidae</taxon>
        <taxon>Plakobranchus</taxon>
    </lineage>
</organism>
<protein>
    <submittedName>
        <fullName evidence="2">Uncharacterized protein</fullName>
    </submittedName>
</protein>